<evidence type="ECO:0000313" key="5">
    <source>
        <dbReference type="Proteomes" id="UP000534783"/>
    </source>
</evidence>
<dbReference type="SMART" id="SM00448">
    <property type="entry name" value="REC"/>
    <property type="match status" value="1"/>
</dbReference>
<evidence type="ECO:0000259" key="3">
    <source>
        <dbReference type="PROSITE" id="PS51832"/>
    </source>
</evidence>
<dbReference type="InterPro" id="IPR011006">
    <property type="entry name" value="CheY-like_superfamily"/>
</dbReference>
<evidence type="ECO:0000256" key="1">
    <source>
        <dbReference type="PROSITE-ProRule" id="PRU00169"/>
    </source>
</evidence>
<dbReference type="InterPro" id="IPR006675">
    <property type="entry name" value="HDIG_dom"/>
</dbReference>
<dbReference type="GO" id="GO:0000160">
    <property type="term" value="P:phosphorelay signal transduction system"/>
    <property type="evidence" value="ECO:0007669"/>
    <property type="project" value="InterPro"/>
</dbReference>
<dbReference type="EMBL" id="VTOW01000001">
    <property type="protein sequence ID" value="NKE69151.1"/>
    <property type="molecule type" value="Genomic_DNA"/>
</dbReference>
<dbReference type="CDD" id="cd00077">
    <property type="entry name" value="HDc"/>
    <property type="match status" value="1"/>
</dbReference>
<dbReference type="Pfam" id="PF00072">
    <property type="entry name" value="Response_reg"/>
    <property type="match status" value="1"/>
</dbReference>
<comment type="caution">
    <text evidence="4">The sequence shown here is derived from an EMBL/GenBank/DDBJ whole genome shotgun (WGS) entry which is preliminary data.</text>
</comment>
<protein>
    <submittedName>
        <fullName evidence="4">Response regulator</fullName>
    </submittedName>
</protein>
<reference evidence="4 5" key="1">
    <citation type="journal article" date="2020" name="Nature">
        <title>Bacterial chemolithoautotrophy via manganese oxidation.</title>
        <authorList>
            <person name="Yu H."/>
            <person name="Leadbetter J.R."/>
        </authorList>
    </citation>
    <scope>NUCLEOTIDE SEQUENCE [LARGE SCALE GENOMIC DNA]</scope>
    <source>
        <strain evidence="4 5">Mn-1</strain>
    </source>
</reference>
<dbReference type="NCBIfam" id="TIGR00277">
    <property type="entry name" value="HDIG"/>
    <property type="match status" value="1"/>
</dbReference>
<dbReference type="PROSITE" id="PS51832">
    <property type="entry name" value="HD_GYP"/>
    <property type="match status" value="1"/>
</dbReference>
<dbReference type="RefSeq" id="WP_168057456.1">
    <property type="nucleotide sequence ID" value="NZ_VTOW01000001.1"/>
</dbReference>
<evidence type="ECO:0000313" key="4">
    <source>
        <dbReference type="EMBL" id="NKE69151.1"/>
    </source>
</evidence>
<dbReference type="InterPro" id="IPR052020">
    <property type="entry name" value="Cyclic_di-GMP/3'3'-cGAMP_PDE"/>
</dbReference>
<dbReference type="SMART" id="SM00471">
    <property type="entry name" value="HDc"/>
    <property type="match status" value="1"/>
</dbReference>
<dbReference type="SUPFAM" id="SSF52172">
    <property type="entry name" value="CheY-like"/>
    <property type="match status" value="1"/>
</dbReference>
<dbReference type="PANTHER" id="PTHR45228">
    <property type="entry name" value="CYCLIC DI-GMP PHOSPHODIESTERASE TM_0186-RELATED"/>
    <property type="match status" value="1"/>
</dbReference>
<feature type="domain" description="HD-GYP" evidence="3">
    <location>
        <begin position="177"/>
        <end position="374"/>
    </location>
</feature>
<keyword evidence="1" id="KW-0597">Phosphoprotein</keyword>
<gene>
    <name evidence="4" type="ORF">MNODULE_00080</name>
</gene>
<evidence type="ECO:0000259" key="2">
    <source>
        <dbReference type="PROSITE" id="PS50110"/>
    </source>
</evidence>
<feature type="domain" description="Response regulatory" evidence="2">
    <location>
        <begin position="6"/>
        <end position="119"/>
    </location>
</feature>
<name>A0A7X6DL36_9BACT</name>
<accession>A0A7X6DL36</accession>
<dbReference type="Gene3D" id="1.10.3210.10">
    <property type="entry name" value="Hypothetical protein af1432"/>
    <property type="match status" value="1"/>
</dbReference>
<dbReference type="InterPro" id="IPR037522">
    <property type="entry name" value="HD_GYP_dom"/>
</dbReference>
<keyword evidence="5" id="KW-1185">Reference proteome</keyword>
<dbReference type="PANTHER" id="PTHR45228:SF4">
    <property type="entry name" value="LIPOPROTEIN"/>
    <property type="match status" value="1"/>
</dbReference>
<dbReference type="Pfam" id="PF13487">
    <property type="entry name" value="HD_5"/>
    <property type="match status" value="1"/>
</dbReference>
<dbReference type="Gene3D" id="3.40.50.2300">
    <property type="match status" value="1"/>
</dbReference>
<proteinExistence type="predicted"/>
<feature type="modified residue" description="4-aspartylphosphate" evidence="1">
    <location>
        <position position="54"/>
    </location>
</feature>
<dbReference type="InterPro" id="IPR001789">
    <property type="entry name" value="Sig_transdc_resp-reg_receiver"/>
</dbReference>
<organism evidence="4 5">
    <name type="scientific">Candidatus Manganitrophus noduliformans</name>
    <dbReference type="NCBI Taxonomy" id="2606439"/>
    <lineage>
        <taxon>Bacteria</taxon>
        <taxon>Pseudomonadati</taxon>
        <taxon>Nitrospirota</taxon>
        <taxon>Nitrospiria</taxon>
        <taxon>Candidatus Troglogloeales</taxon>
        <taxon>Candidatus Manganitrophaceae</taxon>
        <taxon>Candidatus Manganitrophus</taxon>
    </lineage>
</organism>
<sequence length="379" mass="42751">MAKRPQILIIEDQLGPRKSLEMILSPYFDVLTVDSGEKGLAQLKERPVDVVTLDLRLPNLQGIDVLRQIKQMHGDIEVIVITGYGEFKTVLDALHLGASSYLLKPFNMGDVLTAVNRAAGKKRQMDQLKEFLIQIGGLIGAEKELSQGIKLLEQDRSLLEGVKKMFEKTEQEIEEERRVNHFDFIRALIDTVEKRDPYAYGHSSRVNYYSYLIAQRLGLTDSEKEELQIGAYMHDIGKLGIDPQVVQKKGEYTSEEMEAIKRHPEIGVNLVAPLNLSPNVLALIRHHHEYYIGKGYPDGIGGEDIPLLARIVAVADAFDAMVSDYPYEYRKVLSLEEATAELNHCSGIQFDPKVVKALIETIEEEHDRILLKSALFADL</sequence>
<dbReference type="AlphaFoldDB" id="A0A7X6DL36"/>
<dbReference type="SUPFAM" id="SSF109604">
    <property type="entry name" value="HD-domain/PDEase-like"/>
    <property type="match status" value="1"/>
</dbReference>
<dbReference type="Proteomes" id="UP000534783">
    <property type="component" value="Unassembled WGS sequence"/>
</dbReference>
<dbReference type="PROSITE" id="PS50110">
    <property type="entry name" value="RESPONSE_REGULATORY"/>
    <property type="match status" value="1"/>
</dbReference>
<dbReference type="InterPro" id="IPR003607">
    <property type="entry name" value="HD/PDEase_dom"/>
</dbReference>